<evidence type="ECO:0000256" key="1">
    <source>
        <dbReference type="SAM" id="MobiDB-lite"/>
    </source>
</evidence>
<feature type="region of interest" description="Disordered" evidence="1">
    <location>
        <begin position="380"/>
        <end position="410"/>
    </location>
</feature>
<dbReference type="Proteomes" id="UP000799436">
    <property type="component" value="Unassembled WGS sequence"/>
</dbReference>
<protein>
    <submittedName>
        <fullName evidence="2">Uncharacterized protein</fullName>
    </submittedName>
</protein>
<dbReference type="EMBL" id="ML995842">
    <property type="protein sequence ID" value="KAF2768680.1"/>
    <property type="molecule type" value="Genomic_DNA"/>
</dbReference>
<proteinExistence type="predicted"/>
<organism evidence="2 3">
    <name type="scientific">Teratosphaeria nubilosa</name>
    <dbReference type="NCBI Taxonomy" id="161662"/>
    <lineage>
        <taxon>Eukaryota</taxon>
        <taxon>Fungi</taxon>
        <taxon>Dikarya</taxon>
        <taxon>Ascomycota</taxon>
        <taxon>Pezizomycotina</taxon>
        <taxon>Dothideomycetes</taxon>
        <taxon>Dothideomycetidae</taxon>
        <taxon>Mycosphaerellales</taxon>
        <taxon>Teratosphaeriaceae</taxon>
        <taxon>Teratosphaeria</taxon>
    </lineage>
</organism>
<evidence type="ECO:0000313" key="3">
    <source>
        <dbReference type="Proteomes" id="UP000799436"/>
    </source>
</evidence>
<keyword evidence="3" id="KW-1185">Reference proteome</keyword>
<reference evidence="2" key="1">
    <citation type="journal article" date="2020" name="Stud. Mycol.">
        <title>101 Dothideomycetes genomes: a test case for predicting lifestyles and emergence of pathogens.</title>
        <authorList>
            <person name="Haridas S."/>
            <person name="Albert R."/>
            <person name="Binder M."/>
            <person name="Bloem J."/>
            <person name="Labutti K."/>
            <person name="Salamov A."/>
            <person name="Andreopoulos B."/>
            <person name="Baker S."/>
            <person name="Barry K."/>
            <person name="Bills G."/>
            <person name="Bluhm B."/>
            <person name="Cannon C."/>
            <person name="Castanera R."/>
            <person name="Culley D."/>
            <person name="Daum C."/>
            <person name="Ezra D."/>
            <person name="Gonzalez J."/>
            <person name="Henrissat B."/>
            <person name="Kuo A."/>
            <person name="Liang C."/>
            <person name="Lipzen A."/>
            <person name="Lutzoni F."/>
            <person name="Magnuson J."/>
            <person name="Mondo S."/>
            <person name="Nolan M."/>
            <person name="Ohm R."/>
            <person name="Pangilinan J."/>
            <person name="Park H.-J."/>
            <person name="Ramirez L."/>
            <person name="Alfaro M."/>
            <person name="Sun H."/>
            <person name="Tritt A."/>
            <person name="Yoshinaga Y."/>
            <person name="Zwiers L.-H."/>
            <person name="Turgeon B."/>
            <person name="Goodwin S."/>
            <person name="Spatafora J."/>
            <person name="Crous P."/>
            <person name="Grigoriev I."/>
        </authorList>
    </citation>
    <scope>NUCLEOTIDE SEQUENCE</scope>
    <source>
        <strain evidence="2">CBS 116005</strain>
    </source>
</reference>
<sequence length="438" mass="48466">MTWTHCAVRCNGLPRSDGPIDGFARHRALLESMTSALKALVIQQYMMHALASLVPSCTCRQRHHYSIGHRISGDDPIALISLPAKSFGASHCFNLTQASLLVSGPVLPGSPSTIEMATREHDLMAIRQSKRVQEKRRLDCGSRESYTEAWNWYVGPHWGSQPRNPHRAPNAQVQEVSDAEWMGICDARGTYAENVGKKSLGWSRSQESMPPHPNWSELPRQGQQQPAGSQEAGPSIYQGSIGSGGFAQAPPFAAKRGPFQSPPQQRHTVKTPQRYFAPPPQEYFAHPPQGYFAPSPQSPIAAKLQARVAPQRSTVASEGRIDPDVPSDECYRQVLHAQHRKLLPAASRASSPPTASSGRGPTSRDWSVLLKSATEAAKQLLAEQRSNGRSSAGEAVSERHWRAFSPRLEQEMSRRLDAEDKEAWLEEFDRYITYSPQP</sequence>
<feature type="region of interest" description="Disordered" evidence="1">
    <location>
        <begin position="341"/>
        <end position="368"/>
    </location>
</feature>
<name>A0A6G1L7R9_9PEZI</name>
<feature type="compositionally biased region" description="Low complexity" evidence="1">
    <location>
        <begin position="344"/>
        <end position="363"/>
    </location>
</feature>
<feature type="region of interest" description="Disordered" evidence="1">
    <location>
        <begin position="201"/>
        <end position="235"/>
    </location>
</feature>
<gene>
    <name evidence="2" type="ORF">EJ03DRAFT_116845</name>
</gene>
<dbReference type="AlphaFoldDB" id="A0A6G1L7R9"/>
<accession>A0A6G1L7R9</accession>
<evidence type="ECO:0000313" key="2">
    <source>
        <dbReference type="EMBL" id="KAF2768680.1"/>
    </source>
</evidence>